<organism evidence="8 9">
    <name type="scientific">Coccidioides immitis (strain RS)</name>
    <name type="common">Valley fever fungus</name>
    <dbReference type="NCBI Taxonomy" id="246410"/>
    <lineage>
        <taxon>Eukaryota</taxon>
        <taxon>Fungi</taxon>
        <taxon>Dikarya</taxon>
        <taxon>Ascomycota</taxon>
        <taxon>Pezizomycotina</taxon>
        <taxon>Eurotiomycetes</taxon>
        <taxon>Eurotiomycetidae</taxon>
        <taxon>Onygenales</taxon>
        <taxon>Onygenaceae</taxon>
        <taxon>Coccidioides</taxon>
    </lineage>
</organism>
<dbReference type="OrthoDB" id="165382at2759"/>
<feature type="compositionally biased region" description="Gly residues" evidence="6">
    <location>
        <begin position="104"/>
        <end position="114"/>
    </location>
</feature>
<proteinExistence type="predicted"/>
<keyword evidence="4 7" id="KW-1133">Transmembrane helix</keyword>
<feature type="transmembrane region" description="Helical" evidence="7">
    <location>
        <begin position="422"/>
        <end position="441"/>
    </location>
</feature>
<feature type="compositionally biased region" description="Basic and acidic residues" evidence="6">
    <location>
        <begin position="726"/>
        <end position="735"/>
    </location>
</feature>
<evidence type="ECO:0000313" key="8">
    <source>
        <dbReference type="EMBL" id="EAS30623.3"/>
    </source>
</evidence>
<feature type="transmembrane region" description="Helical" evidence="7">
    <location>
        <begin position="330"/>
        <end position="348"/>
    </location>
</feature>
<feature type="compositionally biased region" description="Low complexity" evidence="6">
    <location>
        <begin position="591"/>
        <end position="608"/>
    </location>
</feature>
<feature type="transmembrane region" description="Helical" evidence="7">
    <location>
        <begin position="274"/>
        <end position="295"/>
    </location>
</feature>
<dbReference type="GO" id="GO:0015095">
    <property type="term" value="F:magnesium ion transmembrane transporter activity"/>
    <property type="evidence" value="ECO:0007669"/>
    <property type="project" value="InterPro"/>
</dbReference>
<feature type="compositionally biased region" description="Low complexity" evidence="6">
    <location>
        <begin position="781"/>
        <end position="790"/>
    </location>
</feature>
<dbReference type="RefSeq" id="XP_001242206.1">
    <property type="nucleotide sequence ID" value="XM_001242205.1"/>
</dbReference>
<accession>J3K7F2</accession>
<name>J3K7F2_COCIM</name>
<feature type="compositionally biased region" description="Polar residues" evidence="6">
    <location>
        <begin position="198"/>
        <end position="207"/>
    </location>
</feature>
<evidence type="ECO:0000256" key="3">
    <source>
        <dbReference type="ARBA" id="ARBA00022824"/>
    </source>
</evidence>
<keyword evidence="5 7" id="KW-0472">Membrane</keyword>
<dbReference type="OMA" id="VMQIRYI"/>
<feature type="transmembrane region" description="Helical" evidence="7">
    <location>
        <begin position="494"/>
        <end position="511"/>
    </location>
</feature>
<keyword evidence="3" id="KW-0256">Endoplasmic reticulum</keyword>
<dbReference type="KEGG" id="cim:CIMG_06102"/>
<evidence type="ECO:0000256" key="1">
    <source>
        <dbReference type="ARBA" id="ARBA00004477"/>
    </source>
</evidence>
<evidence type="ECO:0000256" key="5">
    <source>
        <dbReference type="ARBA" id="ARBA00023136"/>
    </source>
</evidence>
<evidence type="ECO:0000256" key="2">
    <source>
        <dbReference type="ARBA" id="ARBA00022692"/>
    </source>
</evidence>
<dbReference type="GeneID" id="4562473"/>
<keyword evidence="9" id="KW-1185">Reference proteome</keyword>
<dbReference type="PANTHER" id="PTHR12570:SF65">
    <property type="entry name" value="MAGNESIUM TRANSPORTER NIPA9-RELATED"/>
    <property type="match status" value="1"/>
</dbReference>
<reference evidence="9" key="2">
    <citation type="journal article" date="2010" name="Genome Res.">
        <title>Population genomic sequencing of Coccidioides fungi reveals recent hybridization and transposon control.</title>
        <authorList>
            <person name="Neafsey D.E."/>
            <person name="Barker B.M."/>
            <person name="Sharpton T.J."/>
            <person name="Stajich J.E."/>
            <person name="Park D.J."/>
            <person name="Whiston E."/>
            <person name="Hung C.-Y."/>
            <person name="McMahan C."/>
            <person name="White J."/>
            <person name="Sykes S."/>
            <person name="Heiman D."/>
            <person name="Young S."/>
            <person name="Zeng Q."/>
            <person name="Abouelleil A."/>
            <person name="Aftuck L."/>
            <person name="Bessette D."/>
            <person name="Brown A."/>
            <person name="FitzGerald M."/>
            <person name="Lui A."/>
            <person name="Macdonald J.P."/>
            <person name="Priest M."/>
            <person name="Orbach M.J."/>
            <person name="Galgiani J.N."/>
            <person name="Kirkland T.N."/>
            <person name="Cole G.T."/>
            <person name="Birren B.W."/>
            <person name="Henn M.R."/>
            <person name="Taylor J.W."/>
            <person name="Rounsley S.D."/>
        </authorList>
    </citation>
    <scope>GENOME REANNOTATION</scope>
    <source>
        <strain evidence="9">RS</strain>
    </source>
</reference>
<evidence type="ECO:0000313" key="9">
    <source>
        <dbReference type="Proteomes" id="UP000001261"/>
    </source>
</evidence>
<comment type="subcellular location">
    <subcellularLocation>
        <location evidence="1">Endoplasmic reticulum membrane</location>
        <topology evidence="1">Multi-pass membrane protein</topology>
    </subcellularLocation>
</comment>
<feature type="transmembrane region" description="Helical" evidence="7">
    <location>
        <begin position="76"/>
        <end position="99"/>
    </location>
</feature>
<dbReference type="AlphaFoldDB" id="J3K7F2"/>
<feature type="region of interest" description="Disordered" evidence="6">
    <location>
        <begin position="162"/>
        <end position="182"/>
    </location>
</feature>
<feature type="transmembrane region" description="Helical" evidence="7">
    <location>
        <begin position="393"/>
        <end position="410"/>
    </location>
</feature>
<feature type="region of interest" description="Disordered" evidence="6">
    <location>
        <begin position="551"/>
        <end position="831"/>
    </location>
</feature>
<feature type="region of interest" description="Disordered" evidence="6">
    <location>
        <begin position="850"/>
        <end position="869"/>
    </location>
</feature>
<dbReference type="SUPFAM" id="SSF103481">
    <property type="entry name" value="Multidrug resistance efflux transporter EmrE"/>
    <property type="match status" value="1"/>
</dbReference>
<feature type="region of interest" description="Disordered" evidence="6">
    <location>
        <begin position="95"/>
        <end position="115"/>
    </location>
</feature>
<feature type="compositionally biased region" description="Polar residues" evidence="6">
    <location>
        <begin position="668"/>
        <end position="678"/>
    </location>
</feature>
<dbReference type="InterPro" id="IPR037185">
    <property type="entry name" value="EmrE-like"/>
</dbReference>
<dbReference type="Proteomes" id="UP000001261">
    <property type="component" value="Unassembled WGS sequence"/>
</dbReference>
<feature type="region of interest" description="Disordered" evidence="6">
    <location>
        <begin position="1"/>
        <end position="41"/>
    </location>
</feature>
<feature type="region of interest" description="Disordered" evidence="6">
    <location>
        <begin position="198"/>
        <end position="247"/>
    </location>
</feature>
<dbReference type="InterPro" id="IPR008521">
    <property type="entry name" value="Mg_trans_NIPA"/>
</dbReference>
<dbReference type="PANTHER" id="PTHR12570">
    <property type="match status" value="1"/>
</dbReference>
<dbReference type="EMBL" id="GG704912">
    <property type="protein sequence ID" value="EAS30623.3"/>
    <property type="molecule type" value="Genomic_DNA"/>
</dbReference>
<evidence type="ECO:0008006" key="10">
    <source>
        <dbReference type="Google" id="ProtNLM"/>
    </source>
</evidence>
<keyword evidence="2 7" id="KW-0812">Transmembrane</keyword>
<feature type="compositionally biased region" description="Basic residues" evidence="6">
    <location>
        <begin position="679"/>
        <end position="690"/>
    </location>
</feature>
<feature type="transmembrane region" description="Helical" evidence="7">
    <location>
        <begin position="119"/>
        <end position="141"/>
    </location>
</feature>
<feature type="transmembrane region" description="Helical" evidence="7">
    <location>
        <begin position="368"/>
        <end position="386"/>
    </location>
</feature>
<gene>
    <name evidence="8" type="ORF">CIMG_06102</name>
</gene>
<dbReference type="VEuPathDB" id="FungiDB:CIMG_06102"/>
<feature type="compositionally biased region" description="Low complexity" evidence="6">
    <location>
        <begin position="697"/>
        <end position="720"/>
    </location>
</feature>
<evidence type="ECO:0000256" key="7">
    <source>
        <dbReference type="SAM" id="Phobius"/>
    </source>
</evidence>
<evidence type="ECO:0000256" key="4">
    <source>
        <dbReference type="ARBA" id="ARBA00022989"/>
    </source>
</evidence>
<dbReference type="Pfam" id="PF05653">
    <property type="entry name" value="Mg_trans_NIPA"/>
    <property type="match status" value="1"/>
</dbReference>
<evidence type="ECO:0000256" key="6">
    <source>
        <dbReference type="SAM" id="MobiDB-lite"/>
    </source>
</evidence>
<dbReference type="GO" id="GO:0016020">
    <property type="term" value="C:membrane"/>
    <property type="evidence" value="ECO:0007669"/>
    <property type="project" value="UniProtKB-SubCell"/>
</dbReference>
<feature type="transmembrane region" description="Helical" evidence="7">
    <location>
        <begin position="462"/>
        <end position="482"/>
    </location>
</feature>
<protein>
    <recommendedName>
        <fullName evidence="10">DUF803 domain membrane protein</fullName>
    </recommendedName>
</protein>
<dbReference type="InParanoid" id="J3K7F2"/>
<reference evidence="9" key="1">
    <citation type="journal article" date="2009" name="Genome Res.">
        <title>Comparative genomic analyses of the human fungal pathogens Coccidioides and their relatives.</title>
        <authorList>
            <person name="Sharpton T.J."/>
            <person name="Stajich J.E."/>
            <person name="Rounsley S.D."/>
            <person name="Gardner M.J."/>
            <person name="Wortman J.R."/>
            <person name="Jordar V.S."/>
            <person name="Maiti R."/>
            <person name="Kodira C.D."/>
            <person name="Neafsey D.E."/>
            <person name="Zeng Q."/>
            <person name="Hung C.-Y."/>
            <person name="McMahan C."/>
            <person name="Muszewska A."/>
            <person name="Grynberg M."/>
            <person name="Mandel M.A."/>
            <person name="Kellner E.M."/>
            <person name="Barker B.M."/>
            <person name="Galgiani J.N."/>
            <person name="Orbach M.J."/>
            <person name="Kirkland T.N."/>
            <person name="Cole G.T."/>
            <person name="Henn M.R."/>
            <person name="Birren B.W."/>
            <person name="Taylor J.W."/>
        </authorList>
    </citation>
    <scope>NUCLEOTIDE SEQUENCE [LARGE SCALE GENOMIC DNA]</scope>
    <source>
        <strain evidence="9">RS</strain>
    </source>
</reference>
<feature type="transmembrane region" description="Helical" evidence="7">
    <location>
        <begin position="301"/>
        <end position="321"/>
    </location>
</feature>
<sequence>MSSLSPWANRGIDSDPSSLPLLVGSGGPREPGTRGSADVKRVTTASVSFQQDWEEAGLPPVGSTPRRRSDRDTSRMLHTFFLSFFVDSVVSNSPLSSSLHNGTPGNGGDDGGGRPISEWSSTIGIVTAIVGNVLISFALNIQRYAHIRIARELERKRIQDGWKQRSSAVGGPSGGTYGTVSGINEDTRQQLGIDTQAEGQNNTSRASCGQEGVLQTPGVRPGADGPAHRDHSIEVDDTSDDGADRLKQSFLSERTVTSLEKTSRRERKSYLRSPYWWTGIILMTIGEAGNFLAYGFAPASIVSPLGVVALISNCVIAPIMLKEKFRQRDFWGVLVAVGGAVTVVLSANTSEGKIGPGDIMGMITRWEFELYLGLTVGMILFLMWMSKKHGRKTILVDVGLVGLFGGYTALSTKGVSSLLSYTLWHVITFPITYALVAILIFSAMMQIRYINRALQRFDSTQVIPTQFVLFTISVIVGSAILYRDFESATLKQGLQFIGGCALTFLGVYLITSGRSRSEEDRESDQDEEEAIGLLHGTRYRDSVDWQHRGASEISGETDPAGPVEQDRQSRRGSLLSEHDVRDEDEETLRTPRAPLSSSPDSLRPSISDTSILEPSEASPELHITNPWIQRREDPNRPPASEAHPGTPPPRSSVILQFPTAPGVIDSPRQAQLMQTPKPHTSRAHSRRHTISRPPTPSSRSRLSLRFSPGPLLPPLSSGLSAVVAESLRRGEGSPEKRRRRKPIKTTLDGRNPGSGEHAEQNVDYETDTSLFGEVDIDQRPRGGASSRARSLGPPLSFRPPLTPNDQEHAVSPANGGTPSRRNRERKDSWTENFARFGASLRQSGRRWGLIFKDHDDDDGGGLNPQSSLE</sequence>